<evidence type="ECO:0000256" key="3">
    <source>
        <dbReference type="ARBA" id="ARBA00022664"/>
    </source>
</evidence>
<dbReference type="InterPro" id="IPR008409">
    <property type="entry name" value="SPF27"/>
</dbReference>
<dbReference type="GO" id="GO:0006397">
    <property type="term" value="P:mRNA processing"/>
    <property type="evidence" value="ECO:0007669"/>
    <property type="project" value="UniProtKB-KW"/>
</dbReference>
<organism evidence="8 9">
    <name type="scientific">Smittium culicis</name>
    <dbReference type="NCBI Taxonomy" id="133412"/>
    <lineage>
        <taxon>Eukaryota</taxon>
        <taxon>Fungi</taxon>
        <taxon>Fungi incertae sedis</taxon>
        <taxon>Zoopagomycota</taxon>
        <taxon>Kickxellomycotina</taxon>
        <taxon>Harpellomycetes</taxon>
        <taxon>Harpellales</taxon>
        <taxon>Legeriomycetaceae</taxon>
        <taxon>Smittium</taxon>
    </lineage>
</organism>
<dbReference type="GO" id="GO:0071013">
    <property type="term" value="C:catalytic step 2 spliceosome"/>
    <property type="evidence" value="ECO:0007669"/>
    <property type="project" value="TreeGrafter"/>
</dbReference>
<name>A0A1R1Y3M6_9FUNG</name>
<comment type="caution">
    <text evidence="8">The sequence shown here is derived from an EMBL/GenBank/DDBJ whole genome shotgun (WGS) entry which is preliminary data.</text>
</comment>
<comment type="similarity">
    <text evidence="2">Belongs to the SPF27 family.</text>
</comment>
<dbReference type="EMBL" id="LSSN01001002">
    <property type="protein sequence ID" value="OMJ21459.1"/>
    <property type="molecule type" value="Genomic_DNA"/>
</dbReference>
<dbReference type="GO" id="GO:0000974">
    <property type="term" value="C:Prp19 complex"/>
    <property type="evidence" value="ECO:0007669"/>
    <property type="project" value="TreeGrafter"/>
</dbReference>
<keyword evidence="7" id="KW-0175">Coiled coil</keyword>
<reference evidence="8 9" key="1">
    <citation type="submission" date="2017-01" db="EMBL/GenBank/DDBJ databases">
        <authorList>
            <person name="Mah S.A."/>
            <person name="Swanson W.J."/>
            <person name="Moy G.W."/>
            <person name="Vacquier V.D."/>
        </authorList>
    </citation>
    <scope>NUCLEOTIDE SEQUENCE [LARGE SCALE GENOMIC DNA]</scope>
    <source>
        <strain evidence="8 9">GSMNP</strain>
    </source>
</reference>
<accession>A0A1R1Y3M6</accession>
<keyword evidence="6" id="KW-0539">Nucleus</keyword>
<evidence type="ECO:0000256" key="7">
    <source>
        <dbReference type="SAM" id="Coils"/>
    </source>
</evidence>
<dbReference type="Proteomes" id="UP000187283">
    <property type="component" value="Unassembled WGS sequence"/>
</dbReference>
<sequence length="196" mass="22838">MESISVDALPYIDKEYDDPSIKSIVDKLIADEMKNNTINPALNTHQKVSLFKTNKLLRGEYERVKNNIKMESFDTTRYKLEQPSSKASIQEWTEAVNNAQAQLEHQLIRIENLELLDTYGSNSWILYNSYLEKLLEARSEILQQTKQQITDVNKARKYEQVEASVKLASLENLYAERIYNIAQLRYAISYLESLHK</sequence>
<evidence type="ECO:0000256" key="5">
    <source>
        <dbReference type="ARBA" id="ARBA00023187"/>
    </source>
</evidence>
<evidence type="ECO:0000256" key="6">
    <source>
        <dbReference type="ARBA" id="ARBA00023242"/>
    </source>
</evidence>
<keyword evidence="4" id="KW-0747">Spliceosome</keyword>
<keyword evidence="5" id="KW-0508">mRNA splicing</keyword>
<dbReference type="PANTHER" id="PTHR13296:SF0">
    <property type="entry name" value="PRE-MRNA-SPLICING FACTOR SPF27"/>
    <property type="match status" value="1"/>
</dbReference>
<dbReference type="PANTHER" id="PTHR13296">
    <property type="entry name" value="BCAS2 PROTEIN"/>
    <property type="match status" value="1"/>
</dbReference>
<dbReference type="AlphaFoldDB" id="A0A1R1Y3M6"/>
<dbReference type="OrthoDB" id="205794at2759"/>
<gene>
    <name evidence="8" type="ORF">AYI70_g3481</name>
</gene>
<dbReference type="GO" id="GO:0071011">
    <property type="term" value="C:precatalytic spliceosome"/>
    <property type="evidence" value="ECO:0007669"/>
    <property type="project" value="TreeGrafter"/>
</dbReference>
<evidence type="ECO:0000256" key="1">
    <source>
        <dbReference type="ARBA" id="ARBA00004123"/>
    </source>
</evidence>
<dbReference type="GO" id="GO:0008380">
    <property type="term" value="P:RNA splicing"/>
    <property type="evidence" value="ECO:0007669"/>
    <property type="project" value="UniProtKB-KW"/>
</dbReference>
<dbReference type="STRING" id="133412.A0A1R1Y3M6"/>
<evidence type="ECO:0000313" key="8">
    <source>
        <dbReference type="EMBL" id="OMJ21459.1"/>
    </source>
</evidence>
<protein>
    <submittedName>
        <fullName evidence="8">Pre-mRNA-splicing factor SPF27</fullName>
    </submittedName>
</protein>
<proteinExistence type="inferred from homology"/>
<keyword evidence="9" id="KW-1185">Reference proteome</keyword>
<dbReference type="Pfam" id="PF05700">
    <property type="entry name" value="BCAS2"/>
    <property type="match status" value="1"/>
</dbReference>
<feature type="coiled-coil region" evidence="7">
    <location>
        <begin position="89"/>
        <end position="116"/>
    </location>
</feature>
<evidence type="ECO:0000313" key="9">
    <source>
        <dbReference type="Proteomes" id="UP000187283"/>
    </source>
</evidence>
<comment type="subcellular location">
    <subcellularLocation>
        <location evidence="1">Nucleus</location>
    </subcellularLocation>
</comment>
<keyword evidence="3" id="KW-0507">mRNA processing</keyword>
<evidence type="ECO:0000256" key="4">
    <source>
        <dbReference type="ARBA" id="ARBA00022728"/>
    </source>
</evidence>
<evidence type="ECO:0000256" key="2">
    <source>
        <dbReference type="ARBA" id="ARBA00010788"/>
    </source>
</evidence>